<dbReference type="CDD" id="cd02440">
    <property type="entry name" value="AdoMet_MTases"/>
    <property type="match status" value="1"/>
</dbReference>
<accession>A0ABY4IWL4</accession>
<keyword evidence="1 4" id="KW-0489">Methyltransferase</keyword>
<dbReference type="PANTHER" id="PTHR43861">
    <property type="entry name" value="TRANS-ACONITATE 2-METHYLTRANSFERASE-RELATED"/>
    <property type="match status" value="1"/>
</dbReference>
<proteinExistence type="predicted"/>
<dbReference type="Proteomes" id="UP000830631">
    <property type="component" value="Chromosome"/>
</dbReference>
<protein>
    <submittedName>
        <fullName evidence="4">Class I SAM-dependent methyltransferase</fullName>
    </submittedName>
</protein>
<gene>
    <name evidence="4" type="ORF">KV397_04025</name>
</gene>
<evidence type="ECO:0000256" key="2">
    <source>
        <dbReference type="ARBA" id="ARBA00022679"/>
    </source>
</evidence>
<keyword evidence="2" id="KW-0808">Transferase</keyword>
<feature type="domain" description="Methyltransferase" evidence="3">
    <location>
        <begin position="59"/>
        <end position="152"/>
    </location>
</feature>
<dbReference type="InterPro" id="IPR029063">
    <property type="entry name" value="SAM-dependent_MTases_sf"/>
</dbReference>
<sequence length="279" mass="29763">MSGTITEAIAARLDRAGAVPREQDLYTGEGTDFYERLVGADAAEIREVLALAREAAGPVLDVAAGSGRLTIPLVRSGRSVTALDLSDDMLSHLRRALPYHPRLDCVIADMRDFSLPRPYDLVVLGATSITLLDREGRARLYASVRRHLAPGGVFAFSVAGGAAAESLTVPSEQEIRVPGPGPGPGGEETYLFSQQMEEDGAARLVNWVRLADVVAGGDVRVLTSRLRVLSHELLSSELVDAGFAEPAVSPVRTHPGADILLLTTTWAGTRDRARDDDTA</sequence>
<name>A0ABY4IWL4_9MICO</name>
<evidence type="ECO:0000313" key="5">
    <source>
        <dbReference type="Proteomes" id="UP000830631"/>
    </source>
</evidence>
<reference evidence="4 5" key="1">
    <citation type="submission" date="2021-06" db="EMBL/GenBank/DDBJ databases">
        <title>Genome-based taxonomic framework of Microbacterium strains isolated from marine environment, the description of four new species and reclassification of four preexisting species.</title>
        <authorList>
            <person name="Lee S.D."/>
            <person name="Kim S.-M."/>
            <person name="Byeon Y.-S."/>
            <person name="Yang H.L."/>
            <person name="Kim I.S."/>
        </authorList>
    </citation>
    <scope>NUCLEOTIDE SEQUENCE [LARGE SCALE GENOMIC DNA]</scope>
    <source>
        <strain evidence="4 5">KSW4-10</strain>
    </source>
</reference>
<evidence type="ECO:0000313" key="4">
    <source>
        <dbReference type="EMBL" id="UPL16989.1"/>
    </source>
</evidence>
<dbReference type="InterPro" id="IPR041698">
    <property type="entry name" value="Methyltransf_25"/>
</dbReference>
<dbReference type="Gene3D" id="3.40.50.150">
    <property type="entry name" value="Vaccinia Virus protein VP39"/>
    <property type="match status" value="1"/>
</dbReference>
<evidence type="ECO:0000256" key="1">
    <source>
        <dbReference type="ARBA" id="ARBA00022603"/>
    </source>
</evidence>
<dbReference type="NCBIfam" id="NF041820">
    <property type="entry name" value="daptide_MTase"/>
    <property type="match status" value="1"/>
</dbReference>
<organism evidence="4 5">
    <name type="scientific">Microbacterium aurugineum</name>
    <dbReference type="NCBI Taxonomy" id="2851642"/>
    <lineage>
        <taxon>Bacteria</taxon>
        <taxon>Bacillati</taxon>
        <taxon>Actinomycetota</taxon>
        <taxon>Actinomycetes</taxon>
        <taxon>Micrococcales</taxon>
        <taxon>Microbacteriaceae</taxon>
        <taxon>Microbacterium</taxon>
    </lineage>
</organism>
<evidence type="ECO:0000259" key="3">
    <source>
        <dbReference type="Pfam" id="PF13649"/>
    </source>
</evidence>
<keyword evidence="5" id="KW-1185">Reference proteome</keyword>
<dbReference type="SUPFAM" id="SSF53335">
    <property type="entry name" value="S-adenosyl-L-methionine-dependent methyltransferases"/>
    <property type="match status" value="1"/>
</dbReference>
<dbReference type="RefSeq" id="WP_261812219.1">
    <property type="nucleotide sequence ID" value="NZ_CP078078.1"/>
</dbReference>
<dbReference type="InterPro" id="IPR049690">
    <property type="entry name" value="Daptide_MTase"/>
</dbReference>
<dbReference type="GO" id="GO:0032259">
    <property type="term" value="P:methylation"/>
    <property type="evidence" value="ECO:0007669"/>
    <property type="project" value="UniProtKB-KW"/>
</dbReference>
<dbReference type="PANTHER" id="PTHR43861:SF1">
    <property type="entry name" value="TRANS-ACONITATE 2-METHYLTRANSFERASE"/>
    <property type="match status" value="1"/>
</dbReference>
<dbReference type="Pfam" id="PF13649">
    <property type="entry name" value="Methyltransf_25"/>
    <property type="match status" value="1"/>
</dbReference>
<dbReference type="GO" id="GO:0008168">
    <property type="term" value="F:methyltransferase activity"/>
    <property type="evidence" value="ECO:0007669"/>
    <property type="project" value="UniProtKB-KW"/>
</dbReference>
<dbReference type="EMBL" id="CP078078">
    <property type="protein sequence ID" value="UPL16989.1"/>
    <property type="molecule type" value="Genomic_DNA"/>
</dbReference>